<dbReference type="Pfam" id="PF14223">
    <property type="entry name" value="Retrotran_gag_2"/>
    <property type="match status" value="1"/>
</dbReference>
<dbReference type="Gene3D" id="3.40.50.2000">
    <property type="entry name" value="Glycogen Phosphorylase B"/>
    <property type="match status" value="1"/>
</dbReference>
<dbReference type="GO" id="GO:0035251">
    <property type="term" value="F:UDP-glucosyltransferase activity"/>
    <property type="evidence" value="ECO:0007669"/>
    <property type="project" value="InterPro"/>
</dbReference>
<evidence type="ECO:0000256" key="2">
    <source>
        <dbReference type="ARBA" id="ARBA00022676"/>
    </source>
</evidence>
<evidence type="ECO:0000313" key="3">
    <source>
        <dbReference type="EMBL" id="KAH7512605.1"/>
    </source>
</evidence>
<evidence type="ECO:0000256" key="1">
    <source>
        <dbReference type="ARBA" id="ARBA00009995"/>
    </source>
</evidence>
<keyword evidence="2" id="KW-0808">Transferase</keyword>
<comment type="similarity">
    <text evidence="1">Belongs to the UDP-glycosyltransferase family.</text>
</comment>
<dbReference type="PANTHER" id="PTHR48049:SF91">
    <property type="entry name" value="UDP-GLYCOSYLTRANSFERASE 79B7-RELATED"/>
    <property type="match status" value="1"/>
</dbReference>
<keyword evidence="2" id="KW-0328">Glycosyltransferase</keyword>
<protein>
    <submittedName>
        <fullName evidence="3">Uncharacterized protein</fullName>
    </submittedName>
</protein>
<reference evidence="3" key="1">
    <citation type="journal article" date="2021" name="Front. Plant Sci.">
        <title>Chromosome-Scale Genome Assembly for Chinese Sour Jujube and Insights Into Its Genome Evolution and Domestication Signature.</title>
        <authorList>
            <person name="Shen L.-Y."/>
            <person name="Luo H."/>
            <person name="Wang X.-L."/>
            <person name="Wang X.-M."/>
            <person name="Qiu X.-J."/>
            <person name="Liu H."/>
            <person name="Zhou S.-S."/>
            <person name="Jia K.-H."/>
            <person name="Nie S."/>
            <person name="Bao Y.-T."/>
            <person name="Zhang R.-G."/>
            <person name="Yun Q.-Z."/>
            <person name="Chai Y.-H."/>
            <person name="Lu J.-Y."/>
            <person name="Li Y."/>
            <person name="Zhao S.-W."/>
            <person name="Mao J.-F."/>
            <person name="Jia S.-G."/>
            <person name="Mao Y.-M."/>
        </authorList>
    </citation>
    <scope>NUCLEOTIDE SEQUENCE</scope>
    <source>
        <strain evidence="3">AT0</strain>
        <tissue evidence="3">Leaf</tissue>
    </source>
</reference>
<dbReference type="Proteomes" id="UP000813462">
    <property type="component" value="Unassembled WGS sequence"/>
</dbReference>
<organism evidence="3 4">
    <name type="scientific">Ziziphus jujuba var. spinosa</name>
    <dbReference type="NCBI Taxonomy" id="714518"/>
    <lineage>
        <taxon>Eukaryota</taxon>
        <taxon>Viridiplantae</taxon>
        <taxon>Streptophyta</taxon>
        <taxon>Embryophyta</taxon>
        <taxon>Tracheophyta</taxon>
        <taxon>Spermatophyta</taxon>
        <taxon>Magnoliopsida</taxon>
        <taxon>eudicotyledons</taxon>
        <taxon>Gunneridae</taxon>
        <taxon>Pentapetalae</taxon>
        <taxon>rosids</taxon>
        <taxon>fabids</taxon>
        <taxon>Rosales</taxon>
        <taxon>Rhamnaceae</taxon>
        <taxon>Paliureae</taxon>
        <taxon>Ziziphus</taxon>
    </lineage>
</organism>
<evidence type="ECO:0000313" key="4">
    <source>
        <dbReference type="Proteomes" id="UP000813462"/>
    </source>
</evidence>
<dbReference type="PANTHER" id="PTHR48049">
    <property type="entry name" value="GLYCOSYLTRANSFERASE"/>
    <property type="match status" value="1"/>
</dbReference>
<gene>
    <name evidence="3" type="ORF">FEM48_Zijuj12G0108400</name>
</gene>
<dbReference type="InterPro" id="IPR050481">
    <property type="entry name" value="UDP-glycosyltransf_plant"/>
</dbReference>
<dbReference type="AlphaFoldDB" id="A0A978UCW2"/>
<comment type="caution">
    <text evidence="3">The sequence shown here is derived from an EMBL/GenBank/DDBJ whole genome shotgun (WGS) entry which is preliminary data.</text>
</comment>
<proteinExistence type="inferred from homology"/>
<dbReference type="SUPFAM" id="SSF53756">
    <property type="entry name" value="UDP-Glycosyltransferase/glycogen phosphorylase"/>
    <property type="match status" value="1"/>
</dbReference>
<dbReference type="EMBL" id="JAEACU010000012">
    <property type="protein sequence ID" value="KAH7512605.1"/>
    <property type="molecule type" value="Genomic_DNA"/>
</dbReference>
<sequence>MTSYFRSQKLWDIVSEGYNIPADITDLDDNQKKELDKNQQKYSQALFVLQQAVADEIFPRIMGATTAKEAWDTQQEEFQGSVKLCRMSVAILKFPWKKCSLIGSNSSGQAQLCIVHSEANTSLEKDQLQELVLGFELTGCPFLIALKPPMGCETIEEALPNGFQERVKAKGLVYGGWVQQPQILSHKLVLHSKMFVEELKVAVKVDKDENGWFSKENLSEVIKSVMDKDSEVGLMVKKNHENLRRVLEKPGFMSGYVDMFVRNLREIVINPSAGLEKDTK</sequence>
<accession>A0A978UCW2</accession>
<name>A0A978UCW2_ZIZJJ</name>